<dbReference type="EMBL" id="KV448447">
    <property type="protein sequence ID" value="OAX36039.1"/>
    <property type="molecule type" value="Genomic_DNA"/>
</dbReference>
<dbReference type="OrthoDB" id="3267074at2759"/>
<evidence type="ECO:0000313" key="1">
    <source>
        <dbReference type="EMBL" id="OAX36039.1"/>
    </source>
</evidence>
<dbReference type="InParanoid" id="A0A1B7MTV7"/>
<accession>A0A1B7MTV7</accession>
<organism evidence="1 2">
    <name type="scientific">Rhizopogon vinicolor AM-OR11-026</name>
    <dbReference type="NCBI Taxonomy" id="1314800"/>
    <lineage>
        <taxon>Eukaryota</taxon>
        <taxon>Fungi</taxon>
        <taxon>Dikarya</taxon>
        <taxon>Basidiomycota</taxon>
        <taxon>Agaricomycotina</taxon>
        <taxon>Agaricomycetes</taxon>
        <taxon>Agaricomycetidae</taxon>
        <taxon>Boletales</taxon>
        <taxon>Suillineae</taxon>
        <taxon>Rhizopogonaceae</taxon>
        <taxon>Rhizopogon</taxon>
    </lineage>
</organism>
<reference evidence="1 2" key="1">
    <citation type="submission" date="2016-06" db="EMBL/GenBank/DDBJ databases">
        <title>Comparative genomics of the ectomycorrhizal sister species Rhizopogon vinicolor and Rhizopogon vesiculosus (Basidiomycota: Boletales) reveals a divergence of the mating type B locus.</title>
        <authorList>
            <consortium name="DOE Joint Genome Institute"/>
            <person name="Mujic A.B."/>
            <person name="Kuo A."/>
            <person name="Tritt A."/>
            <person name="Lipzen A."/>
            <person name="Chen C."/>
            <person name="Johnson J."/>
            <person name="Sharma A."/>
            <person name="Barry K."/>
            <person name="Grigoriev I.V."/>
            <person name="Spatafora J.W."/>
        </authorList>
    </citation>
    <scope>NUCLEOTIDE SEQUENCE [LARGE SCALE GENOMIC DNA]</scope>
    <source>
        <strain evidence="1 2">AM-OR11-026</strain>
    </source>
</reference>
<protein>
    <submittedName>
        <fullName evidence="1">Uncharacterized protein</fullName>
    </submittedName>
</protein>
<sequence length="63" mass="7140">LPRRHASLLIQLRTGHGPRNKHLFRIKVIDTLPAAAVSCMWRKRGSRPSLHHVVPRNSDSARA</sequence>
<evidence type="ECO:0000313" key="2">
    <source>
        <dbReference type="Proteomes" id="UP000092154"/>
    </source>
</evidence>
<proteinExistence type="predicted"/>
<keyword evidence="2" id="KW-1185">Reference proteome</keyword>
<gene>
    <name evidence="1" type="ORF">K503DRAFT_695866</name>
</gene>
<dbReference type="Proteomes" id="UP000092154">
    <property type="component" value="Unassembled WGS sequence"/>
</dbReference>
<name>A0A1B7MTV7_9AGAM</name>
<feature type="non-terminal residue" evidence="1">
    <location>
        <position position="1"/>
    </location>
</feature>
<dbReference type="AlphaFoldDB" id="A0A1B7MTV7"/>